<comment type="caution">
    <text evidence="1">The sequence shown here is derived from an EMBL/GenBank/DDBJ whole genome shotgun (WGS) entry which is preliminary data.</text>
</comment>
<dbReference type="AlphaFoldDB" id="S7HVR1"/>
<dbReference type="Proteomes" id="UP000014854">
    <property type="component" value="Unassembled WGS sequence"/>
</dbReference>
<evidence type="ECO:0000313" key="1">
    <source>
        <dbReference type="EMBL" id="EPP19747.1"/>
    </source>
</evidence>
<dbReference type="EMBL" id="ASXS01000028">
    <property type="protein sequence ID" value="EPP19747.1"/>
    <property type="molecule type" value="Genomic_DNA"/>
</dbReference>
<evidence type="ECO:0000313" key="2">
    <source>
        <dbReference type="Proteomes" id="UP000014854"/>
    </source>
</evidence>
<gene>
    <name evidence="1" type="ORF">L910_2821</name>
</gene>
<dbReference type="PATRIC" id="fig|1336752.4.peg.4497"/>
<organism evidence="1 2">
    <name type="scientific">Vibrio fluvialis PG41</name>
    <dbReference type="NCBI Taxonomy" id="1336752"/>
    <lineage>
        <taxon>Bacteria</taxon>
        <taxon>Pseudomonadati</taxon>
        <taxon>Pseudomonadota</taxon>
        <taxon>Gammaproteobacteria</taxon>
        <taxon>Vibrionales</taxon>
        <taxon>Vibrionaceae</taxon>
        <taxon>Vibrio</taxon>
    </lineage>
</organism>
<proteinExistence type="predicted"/>
<reference evidence="1 2" key="1">
    <citation type="journal article" date="2013" name="Gut Pathog.">
        <title>Evidence of a new metabolic capacity in an emerging diarrheal pathogen: lessons from the draft genomes of Vibrio fluvialis strains PG41 and I21563.</title>
        <authorList>
            <person name="Khatri I."/>
            <person name="Mahajan S."/>
            <person name="Dureja C."/>
            <person name="Subramanian S."/>
            <person name="Raychaudhuri S."/>
        </authorList>
    </citation>
    <scope>NUCLEOTIDE SEQUENCE [LARGE SCALE GENOMIC DNA]</scope>
    <source>
        <strain evidence="1 2">PG41</strain>
    </source>
</reference>
<protein>
    <submittedName>
        <fullName evidence="1">Uncharacterized protein</fullName>
    </submittedName>
</protein>
<sequence>MSISTKTDKLLPLWLQHEFNIQTAAELDDMLDSMEEIVPCKSEQDD</sequence>
<dbReference type="RefSeq" id="WP_020332302.1">
    <property type="nucleotide sequence ID" value="NZ_ASXS01000028.1"/>
</dbReference>
<name>S7HVR1_VIBFL</name>
<accession>S7HVR1</accession>